<dbReference type="KEGG" id="mrr:Moror_1098"/>
<dbReference type="AlphaFoldDB" id="V2XHI2"/>
<proteinExistence type="predicted"/>
<dbReference type="HOGENOM" id="CLU_2758355_0_0_1"/>
<evidence type="ECO:0000313" key="2">
    <source>
        <dbReference type="Proteomes" id="UP000017559"/>
    </source>
</evidence>
<sequence>MPALSLKMLHLPDSGGIDSTNGISEMYYLQWVDTLRSDKEAMGASACEGDMEVAACTPSGHYRHLLDVGI</sequence>
<gene>
    <name evidence="1" type="ORF">Moror_1098</name>
</gene>
<keyword evidence="2" id="KW-1185">Reference proteome</keyword>
<dbReference type="Proteomes" id="UP000017559">
    <property type="component" value="Unassembled WGS sequence"/>
</dbReference>
<evidence type="ECO:0000313" key="1">
    <source>
        <dbReference type="EMBL" id="ESK93162.1"/>
    </source>
</evidence>
<accession>V2XHI2</accession>
<comment type="caution">
    <text evidence="1">The sequence shown here is derived from an EMBL/GenBank/DDBJ whole genome shotgun (WGS) entry which is preliminary data.</text>
</comment>
<dbReference type="EMBL" id="AWSO01000224">
    <property type="protein sequence ID" value="ESK93162.1"/>
    <property type="molecule type" value="Genomic_DNA"/>
</dbReference>
<protein>
    <submittedName>
        <fullName evidence="1">Uncharacterized protein</fullName>
    </submittedName>
</protein>
<reference evidence="1 2" key="1">
    <citation type="journal article" date="2014" name="BMC Genomics">
        <title>Genome and secretome analysis of the hemibiotrophic fungal pathogen, Moniliophthora roreri, which causes frosty pod rot disease of cacao: mechanisms of the biotrophic and necrotrophic phases.</title>
        <authorList>
            <person name="Meinhardt L.W."/>
            <person name="Costa G.G.L."/>
            <person name="Thomazella D.P.T."/>
            <person name="Teixeira P.J.P.L."/>
            <person name="Carazzolle M.F."/>
            <person name="Schuster S.C."/>
            <person name="Carlson J.E."/>
            <person name="Guiltinan M.J."/>
            <person name="Mieczkowski P."/>
            <person name="Farmer A."/>
            <person name="Ramaraj T."/>
            <person name="Crozier J."/>
            <person name="Davis R.E."/>
            <person name="Shao J."/>
            <person name="Melnick R.L."/>
            <person name="Pereira G.A.G."/>
            <person name="Bailey B.A."/>
        </authorList>
    </citation>
    <scope>NUCLEOTIDE SEQUENCE [LARGE SCALE GENOMIC DNA]</scope>
    <source>
        <strain evidence="1 2">MCA 2997</strain>
    </source>
</reference>
<organism evidence="1 2">
    <name type="scientific">Moniliophthora roreri (strain MCA 2997)</name>
    <name type="common">Cocoa frosty pod rot fungus</name>
    <name type="synonym">Crinipellis roreri</name>
    <dbReference type="NCBI Taxonomy" id="1381753"/>
    <lineage>
        <taxon>Eukaryota</taxon>
        <taxon>Fungi</taxon>
        <taxon>Dikarya</taxon>
        <taxon>Basidiomycota</taxon>
        <taxon>Agaricomycotina</taxon>
        <taxon>Agaricomycetes</taxon>
        <taxon>Agaricomycetidae</taxon>
        <taxon>Agaricales</taxon>
        <taxon>Marasmiineae</taxon>
        <taxon>Marasmiaceae</taxon>
        <taxon>Moniliophthora</taxon>
    </lineage>
</organism>
<name>V2XHI2_MONRO</name>